<evidence type="ECO:0000313" key="2">
    <source>
        <dbReference type="EMBL" id="OKH39609.1"/>
    </source>
</evidence>
<organism evidence="2 3">
    <name type="scientific">[Phormidium ambiguum] IAM M-71</name>
    <dbReference type="NCBI Taxonomy" id="454136"/>
    <lineage>
        <taxon>Bacteria</taxon>
        <taxon>Bacillati</taxon>
        <taxon>Cyanobacteriota</taxon>
        <taxon>Cyanophyceae</taxon>
        <taxon>Oscillatoriophycideae</taxon>
        <taxon>Aerosakkonematales</taxon>
        <taxon>Aerosakkonemataceae</taxon>
        <taxon>Floridanema</taxon>
    </lineage>
</organism>
<comment type="caution">
    <text evidence="2">The sequence shown here is derived from an EMBL/GenBank/DDBJ whole genome shotgun (WGS) entry which is preliminary data.</text>
</comment>
<proteinExistence type="predicted"/>
<dbReference type="STRING" id="454136.NIES2119_04860"/>
<dbReference type="AlphaFoldDB" id="A0A1U7IQF9"/>
<gene>
    <name evidence="2" type="ORF">NIES2119_04860</name>
</gene>
<dbReference type="OrthoDB" id="9803379at2"/>
<protein>
    <recommendedName>
        <fullName evidence="1">HTH cro/C1-type domain-containing protein</fullName>
    </recommendedName>
</protein>
<accession>A0A1U7IQF9</accession>
<dbReference type="Proteomes" id="UP000185860">
    <property type="component" value="Unassembled WGS sequence"/>
</dbReference>
<name>A0A1U7IQF9_9CYAN</name>
<dbReference type="Gene3D" id="1.10.260.40">
    <property type="entry name" value="lambda repressor-like DNA-binding domains"/>
    <property type="match status" value="1"/>
</dbReference>
<reference evidence="2 3" key="1">
    <citation type="submission" date="2016-11" db="EMBL/GenBank/DDBJ databases">
        <title>Draft Genome Sequences of Nine Cyanobacterial Strains from Diverse Habitats.</title>
        <authorList>
            <person name="Zhu T."/>
            <person name="Hou S."/>
            <person name="Lu X."/>
            <person name="Hess W.R."/>
        </authorList>
    </citation>
    <scope>NUCLEOTIDE SEQUENCE [LARGE SCALE GENOMIC DNA]</scope>
    <source>
        <strain evidence="2 3">IAM M-71</strain>
    </source>
</reference>
<dbReference type="SMART" id="SM00530">
    <property type="entry name" value="HTH_XRE"/>
    <property type="match status" value="1"/>
</dbReference>
<dbReference type="SUPFAM" id="SSF47413">
    <property type="entry name" value="lambda repressor-like DNA-binding domains"/>
    <property type="match status" value="1"/>
</dbReference>
<evidence type="ECO:0000259" key="1">
    <source>
        <dbReference type="PROSITE" id="PS50943"/>
    </source>
</evidence>
<dbReference type="EMBL" id="MRCE01000004">
    <property type="protein sequence ID" value="OKH39609.1"/>
    <property type="molecule type" value="Genomic_DNA"/>
</dbReference>
<dbReference type="GO" id="GO:0003677">
    <property type="term" value="F:DNA binding"/>
    <property type="evidence" value="ECO:0007669"/>
    <property type="project" value="InterPro"/>
</dbReference>
<dbReference type="RefSeq" id="WP_073592330.1">
    <property type="nucleotide sequence ID" value="NZ_MRCE01000004.1"/>
</dbReference>
<dbReference type="Pfam" id="PF01381">
    <property type="entry name" value="HTH_3"/>
    <property type="match status" value="1"/>
</dbReference>
<sequence>MTSSIFSEQYGRFRELLTQYRQARSITQAQLAEALKRPQSFVSKYESGERRLDLIELLEISAALQFDPCELIRSIRSETLTEPTIMDEWKVTEEELTILLKGNPSLRGMLFGYVAELKLREIISAFPGVKSIKKFDDHDRKKKGDLHIIYHHRAFSVESKSLQTNQIKFDVENQVWSGKAQVDASDSRIIALPNGQTLKTALLLRGEFDILAVNCYEFTKQWQFQFARNRDLPCSSYKKYTTEQRCALISSLITVTWPPKPPFYIDLKLLLDEMLEAGEGSDASAIGLE</sequence>
<evidence type="ECO:0000313" key="3">
    <source>
        <dbReference type="Proteomes" id="UP000185860"/>
    </source>
</evidence>
<feature type="domain" description="HTH cro/C1-type" evidence="1">
    <location>
        <begin position="17"/>
        <end position="71"/>
    </location>
</feature>
<dbReference type="CDD" id="cd00093">
    <property type="entry name" value="HTH_XRE"/>
    <property type="match status" value="1"/>
</dbReference>
<dbReference type="REBASE" id="191755">
    <property type="entry name" value="PamM71ORF4865P"/>
</dbReference>
<dbReference type="InterPro" id="IPR010982">
    <property type="entry name" value="Lambda_DNA-bd_dom_sf"/>
</dbReference>
<dbReference type="PROSITE" id="PS50943">
    <property type="entry name" value="HTH_CROC1"/>
    <property type="match status" value="1"/>
</dbReference>
<dbReference type="InterPro" id="IPR001387">
    <property type="entry name" value="Cro/C1-type_HTH"/>
</dbReference>